<keyword evidence="3" id="KW-1185">Reference proteome</keyword>
<protein>
    <submittedName>
        <fullName evidence="2">Uncharacterized protein</fullName>
    </submittedName>
</protein>
<evidence type="ECO:0000313" key="3">
    <source>
        <dbReference type="Proteomes" id="UP001230253"/>
    </source>
</evidence>
<feature type="region of interest" description="Disordered" evidence="1">
    <location>
        <begin position="1"/>
        <end position="23"/>
    </location>
</feature>
<reference evidence="2 3" key="1">
    <citation type="submission" date="2023-07" db="EMBL/GenBank/DDBJ databases">
        <title>Genomic Encyclopedia of Type Strains, Phase IV (KMG-IV): sequencing the most valuable type-strain genomes for metagenomic binning, comparative biology and taxonomic classification.</title>
        <authorList>
            <person name="Goeker M."/>
        </authorList>
    </citation>
    <scope>NUCLEOTIDE SEQUENCE [LARGE SCALE GENOMIC DNA]</scope>
    <source>
        <strain evidence="2 3">DSM 11549</strain>
    </source>
</reference>
<dbReference type="Proteomes" id="UP001230253">
    <property type="component" value="Unassembled WGS sequence"/>
</dbReference>
<sequence length="69" mass="7692">MGPCSAAVGRLKRRRTPPTRPVLWDGTCGDNEFYEMKKPRLKNPRVAPAGLLIRRPANDADTDEGRLTT</sequence>
<proteinExistence type="predicted"/>
<name>A0ABU0CAM2_9BRAD</name>
<evidence type="ECO:0000313" key="2">
    <source>
        <dbReference type="EMBL" id="MDQ0326961.1"/>
    </source>
</evidence>
<accession>A0ABU0CAM2</accession>
<organism evidence="2 3">
    <name type="scientific">Rhodopseudomonas julia</name>
    <dbReference type="NCBI Taxonomy" id="200617"/>
    <lineage>
        <taxon>Bacteria</taxon>
        <taxon>Pseudomonadati</taxon>
        <taxon>Pseudomonadota</taxon>
        <taxon>Alphaproteobacteria</taxon>
        <taxon>Hyphomicrobiales</taxon>
        <taxon>Nitrobacteraceae</taxon>
        <taxon>Rhodopseudomonas</taxon>
    </lineage>
</organism>
<gene>
    <name evidence="2" type="ORF">J2R99_002830</name>
</gene>
<dbReference type="EMBL" id="JAUSUK010000002">
    <property type="protein sequence ID" value="MDQ0326961.1"/>
    <property type="molecule type" value="Genomic_DNA"/>
</dbReference>
<evidence type="ECO:0000256" key="1">
    <source>
        <dbReference type="SAM" id="MobiDB-lite"/>
    </source>
</evidence>
<comment type="caution">
    <text evidence="2">The sequence shown here is derived from an EMBL/GenBank/DDBJ whole genome shotgun (WGS) entry which is preliminary data.</text>
</comment>